<gene>
    <name evidence="1" type="ORF">H634G_06440</name>
</gene>
<organism evidence="1 2">
    <name type="scientific">Metarhizium anisopliae BRIP 53293</name>
    <dbReference type="NCBI Taxonomy" id="1291518"/>
    <lineage>
        <taxon>Eukaryota</taxon>
        <taxon>Fungi</taxon>
        <taxon>Dikarya</taxon>
        <taxon>Ascomycota</taxon>
        <taxon>Pezizomycotina</taxon>
        <taxon>Sordariomycetes</taxon>
        <taxon>Hypocreomycetidae</taxon>
        <taxon>Hypocreales</taxon>
        <taxon>Clavicipitaceae</taxon>
        <taxon>Metarhizium</taxon>
    </lineage>
</organism>
<reference evidence="2" key="1">
    <citation type="journal article" date="2014" name="BMC Genomics">
        <title>The genome sequence of the biocontrol fungus Metarhizium anisopliae and comparative genomics of Metarhizium species.</title>
        <authorList>
            <person name="Pattemore J.A."/>
            <person name="Hane J.K."/>
            <person name="Williams A.H."/>
            <person name="Wilson B.A."/>
            <person name="Stodart B.J."/>
            <person name="Ash G.J."/>
        </authorList>
    </citation>
    <scope>NUCLEOTIDE SEQUENCE [LARGE SCALE GENOMIC DNA]</scope>
    <source>
        <strain evidence="2">BRIP 53293</strain>
    </source>
</reference>
<name>A0A0D9NW30_METAN</name>
<evidence type="ECO:0000313" key="2">
    <source>
        <dbReference type="Proteomes" id="UP000054544"/>
    </source>
</evidence>
<dbReference type="AlphaFoldDB" id="A0A0D9NW30"/>
<dbReference type="STRING" id="1291518.A0A0D9NW30"/>
<protein>
    <submittedName>
        <fullName evidence="1">Uncharacterized protein</fullName>
    </submittedName>
</protein>
<dbReference type="Proteomes" id="UP000054544">
    <property type="component" value="Unassembled WGS sequence"/>
</dbReference>
<dbReference type="OrthoDB" id="5343383at2759"/>
<evidence type="ECO:0000313" key="1">
    <source>
        <dbReference type="EMBL" id="KJK78267.1"/>
    </source>
</evidence>
<proteinExistence type="predicted"/>
<sequence length="272" mass="31510">MIPLSKVTYSRDTTVAAVRDYYTFLTQMYLDKNLIKEPPKGGWPSITPQSMRGLGKTKKVISLLRHLPYIDSPCYDEGPNVLPNCMFADWKARVEEQEDGFQHGSDASEVARMSSEGASNYENVPPHVIGLTWDPEERYCFLLDTRLGIIHWVQCDHYLRDHSSRPPIREDPYDYAPENEADTFRDAGTWAIPDFFRVLKEQYRSLTFLPYGSTRVCDVKAAEYPDRAGKNRLIEGIFRQHGWPNMQDYRKADCLKAIRSAMVEHNYPTDEW</sequence>
<keyword evidence="2" id="KW-1185">Reference proteome</keyword>
<accession>A0A0D9NW30</accession>
<dbReference type="EMBL" id="KE384735">
    <property type="protein sequence ID" value="KJK78267.1"/>
    <property type="molecule type" value="Genomic_DNA"/>
</dbReference>